<protein>
    <recommendedName>
        <fullName evidence="1">MICOS complex subunit</fullName>
    </recommendedName>
</protein>
<evidence type="ECO:0000313" key="4">
    <source>
        <dbReference type="Proteomes" id="UP000245771"/>
    </source>
</evidence>
<dbReference type="AlphaFoldDB" id="A0A316VLN4"/>
<dbReference type="OrthoDB" id="2399148at2759"/>
<dbReference type="STRING" id="1280837.A0A316VLN4"/>
<dbReference type="InParanoid" id="A0A316VLN4"/>
<sequence>MAAQRQAVGLAPKIVAMVTGTTAIAYATSNQRSLRLEGETSSKLPIYSAPPEPVILAEVRGPLEDQVASARRTIMGATHNLRESVQNQVRRWISVEHAVENRISSLIPEDEPITPGILYVGVTTLSAFVFGRYRGITLRLLAPPVALVGSLNYFLPKTAHNIGQYYVELESKHLPPFVQQQRHNFQNALKSTQHAAEEQYSKARQNTGSLVQRGLQSVEQGTGLKVAGSPSTPAQAEPRSRMV</sequence>
<comment type="subunit">
    <text evidence="1">Component of the mitochondrial contact site and cristae organizing system (MICOS) complex.</text>
</comment>
<keyword evidence="1" id="KW-0999">Mitochondrion inner membrane</keyword>
<gene>
    <name evidence="3" type="ORF">FA14DRAFT_188488</name>
</gene>
<dbReference type="GO" id="GO:0044284">
    <property type="term" value="C:mitochondrial crista junction"/>
    <property type="evidence" value="ECO:0007669"/>
    <property type="project" value="TreeGrafter"/>
</dbReference>
<keyword evidence="4" id="KW-1185">Reference proteome</keyword>
<comment type="subcellular location">
    <subcellularLocation>
        <location evidence="1">Mitochondrion inner membrane</location>
    </subcellularLocation>
</comment>
<evidence type="ECO:0000256" key="2">
    <source>
        <dbReference type="SAM" id="MobiDB-lite"/>
    </source>
</evidence>
<keyword evidence="1" id="KW-0472">Membrane</keyword>
<dbReference type="Proteomes" id="UP000245771">
    <property type="component" value="Unassembled WGS sequence"/>
</dbReference>
<dbReference type="GO" id="GO:0042407">
    <property type="term" value="P:cristae formation"/>
    <property type="evidence" value="ECO:0007669"/>
    <property type="project" value="InterPro"/>
</dbReference>
<dbReference type="RefSeq" id="XP_025358804.1">
    <property type="nucleotide sequence ID" value="XM_025501657.1"/>
</dbReference>
<feature type="region of interest" description="Disordered" evidence="2">
    <location>
        <begin position="220"/>
        <end position="243"/>
    </location>
</feature>
<dbReference type="Pfam" id="PF09769">
    <property type="entry name" value="ApoO"/>
    <property type="match status" value="1"/>
</dbReference>
<dbReference type="GO" id="GO:0061617">
    <property type="term" value="C:MICOS complex"/>
    <property type="evidence" value="ECO:0007669"/>
    <property type="project" value="UniProtKB-UniRule"/>
</dbReference>
<evidence type="ECO:0000256" key="1">
    <source>
        <dbReference type="RuleBase" id="RU363021"/>
    </source>
</evidence>
<dbReference type="EMBL" id="KZ819602">
    <property type="protein sequence ID" value="PWN38502.1"/>
    <property type="molecule type" value="Genomic_DNA"/>
</dbReference>
<keyword evidence="1" id="KW-0496">Mitochondrion</keyword>
<evidence type="ECO:0000313" key="3">
    <source>
        <dbReference type="EMBL" id="PWN38502.1"/>
    </source>
</evidence>
<dbReference type="InterPro" id="IPR019166">
    <property type="entry name" value="MIC26/MIC27"/>
</dbReference>
<name>A0A316VLN4_9BASI</name>
<dbReference type="PANTHER" id="PTHR28268:SF1">
    <property type="entry name" value="MICOS SUBUNIT MIC26"/>
    <property type="match status" value="1"/>
</dbReference>
<dbReference type="InterPro" id="IPR033181">
    <property type="entry name" value="Mic26_fungi"/>
</dbReference>
<accession>A0A316VLN4</accession>
<reference evidence="3 4" key="1">
    <citation type="journal article" date="2018" name="Mol. Biol. Evol.">
        <title>Broad Genomic Sampling Reveals a Smut Pathogenic Ancestry of the Fungal Clade Ustilaginomycotina.</title>
        <authorList>
            <person name="Kijpornyongpan T."/>
            <person name="Mondo S.J."/>
            <person name="Barry K."/>
            <person name="Sandor L."/>
            <person name="Lee J."/>
            <person name="Lipzen A."/>
            <person name="Pangilinan J."/>
            <person name="LaButti K."/>
            <person name="Hainaut M."/>
            <person name="Henrissat B."/>
            <person name="Grigoriev I.V."/>
            <person name="Spatafora J.W."/>
            <person name="Aime M.C."/>
        </authorList>
    </citation>
    <scope>NUCLEOTIDE SEQUENCE [LARGE SCALE GENOMIC DNA]</scope>
    <source>
        <strain evidence="3 4">MCA 3882</strain>
    </source>
</reference>
<dbReference type="PANTHER" id="PTHR28268">
    <property type="entry name" value="MICOS SUBUNIT MIC26"/>
    <property type="match status" value="1"/>
</dbReference>
<proteinExistence type="predicted"/>
<comment type="function">
    <text evidence="1">Component of the MICOS complex, a large protein complex of the mitochondrial inner membrane that plays crucial roles in the maintenance of crista junctions, inner membrane architecture, and formation of contact sites to the outer membrane.</text>
</comment>
<organism evidence="3 4">
    <name type="scientific">Meira miltonrushii</name>
    <dbReference type="NCBI Taxonomy" id="1280837"/>
    <lineage>
        <taxon>Eukaryota</taxon>
        <taxon>Fungi</taxon>
        <taxon>Dikarya</taxon>
        <taxon>Basidiomycota</taxon>
        <taxon>Ustilaginomycotina</taxon>
        <taxon>Exobasidiomycetes</taxon>
        <taxon>Exobasidiales</taxon>
        <taxon>Brachybasidiaceae</taxon>
        <taxon>Meira</taxon>
    </lineage>
</organism>
<dbReference type="GeneID" id="37023438"/>